<proteinExistence type="predicted"/>
<feature type="compositionally biased region" description="Basic and acidic residues" evidence="1">
    <location>
        <begin position="37"/>
        <end position="47"/>
    </location>
</feature>
<dbReference type="EMBL" id="JAELXS010000001">
    <property type="protein sequence ID" value="MBJ6120845.1"/>
    <property type="molecule type" value="Genomic_DNA"/>
</dbReference>
<protein>
    <submittedName>
        <fullName evidence="2">Uncharacterized protein</fullName>
    </submittedName>
</protein>
<dbReference type="RefSeq" id="WP_199035014.1">
    <property type="nucleotide sequence ID" value="NZ_JAELXS010000001.1"/>
</dbReference>
<evidence type="ECO:0000313" key="2">
    <source>
        <dbReference type="EMBL" id="MBJ6120845.1"/>
    </source>
</evidence>
<dbReference type="Proteomes" id="UP000640426">
    <property type="component" value="Unassembled WGS sequence"/>
</dbReference>
<reference evidence="3" key="1">
    <citation type="submission" date="2020-12" db="EMBL/GenBank/DDBJ databases">
        <title>Hymenobacter sp.</title>
        <authorList>
            <person name="Kim M.K."/>
        </authorList>
    </citation>
    <scope>NUCLEOTIDE SEQUENCE [LARGE SCALE GENOMIC DNA]</scope>
    <source>
        <strain evidence="3">BT553</strain>
    </source>
</reference>
<feature type="compositionally biased region" description="Basic and acidic residues" evidence="1">
    <location>
        <begin position="59"/>
        <end position="90"/>
    </location>
</feature>
<name>A0ABS0XM51_9SPHN</name>
<evidence type="ECO:0000313" key="3">
    <source>
        <dbReference type="Proteomes" id="UP000640426"/>
    </source>
</evidence>
<gene>
    <name evidence="2" type="ORF">JAO74_03450</name>
</gene>
<evidence type="ECO:0000256" key="1">
    <source>
        <dbReference type="SAM" id="MobiDB-lite"/>
    </source>
</evidence>
<comment type="caution">
    <text evidence="2">The sequence shown here is derived from an EMBL/GenBank/DDBJ whole genome shotgun (WGS) entry which is preliminary data.</text>
</comment>
<keyword evidence="3" id="KW-1185">Reference proteome</keyword>
<sequence>MTDPSKPDASHPGADPAHDPSDNAFDQPTGYSGQGYLREREEAEGRKHPSGHPLTGDASTHDAIDQTQDEKRDIPPDSGKRGWVDAKTGEVHGSGSGAGGGNGGEDIDAGTPGSA</sequence>
<organism evidence="2 3">
    <name type="scientific">Sphingomonas mollis</name>
    <dbReference type="NCBI Taxonomy" id="2795726"/>
    <lineage>
        <taxon>Bacteria</taxon>
        <taxon>Pseudomonadati</taxon>
        <taxon>Pseudomonadota</taxon>
        <taxon>Alphaproteobacteria</taxon>
        <taxon>Sphingomonadales</taxon>
        <taxon>Sphingomonadaceae</taxon>
        <taxon>Sphingomonas</taxon>
    </lineage>
</organism>
<accession>A0ABS0XM51</accession>
<feature type="region of interest" description="Disordered" evidence="1">
    <location>
        <begin position="1"/>
        <end position="115"/>
    </location>
</feature>
<feature type="compositionally biased region" description="Gly residues" evidence="1">
    <location>
        <begin position="92"/>
        <end position="104"/>
    </location>
</feature>